<dbReference type="Gene3D" id="3.40.1010.10">
    <property type="entry name" value="Cobalt-precorrin-4 Transmethylase, Domain 1"/>
    <property type="match status" value="1"/>
</dbReference>
<keyword evidence="5" id="KW-0949">S-adenosyl-L-methionine</keyword>
<dbReference type="Gene3D" id="3.30.950.10">
    <property type="entry name" value="Methyltransferase, Cobalt-precorrin-4 Transmethylase, Domain 2"/>
    <property type="match status" value="1"/>
</dbReference>
<evidence type="ECO:0000313" key="10">
    <source>
        <dbReference type="Proteomes" id="UP000253570"/>
    </source>
</evidence>
<evidence type="ECO:0000259" key="8">
    <source>
        <dbReference type="Pfam" id="PF00590"/>
    </source>
</evidence>
<comment type="similarity">
    <text evidence="1">Belongs to the precorrin methyltransferase family.</text>
</comment>
<dbReference type="InterPro" id="IPR050161">
    <property type="entry name" value="Siro_Cobalamin_biosynth"/>
</dbReference>
<dbReference type="SUPFAM" id="SSF53790">
    <property type="entry name" value="Tetrapyrrole methylase"/>
    <property type="match status" value="1"/>
</dbReference>
<dbReference type="FunFam" id="3.40.1010.10:FF:000001">
    <property type="entry name" value="Siroheme synthase"/>
    <property type="match status" value="1"/>
</dbReference>
<dbReference type="EMBL" id="QOQD01000001">
    <property type="protein sequence ID" value="RCL74598.1"/>
    <property type="molecule type" value="Genomic_DNA"/>
</dbReference>
<dbReference type="UniPathway" id="UPA00262">
    <property type="reaction ID" value="UER00211"/>
</dbReference>
<dbReference type="Proteomes" id="UP000253570">
    <property type="component" value="Unassembled WGS sequence"/>
</dbReference>
<dbReference type="InterPro" id="IPR014777">
    <property type="entry name" value="4pyrrole_Mease_sub1"/>
</dbReference>
<keyword evidence="6" id="KW-0627">Porphyrin biosynthesis</keyword>
<evidence type="ECO:0000313" key="9">
    <source>
        <dbReference type="EMBL" id="RCL74598.1"/>
    </source>
</evidence>
<evidence type="ECO:0000256" key="1">
    <source>
        <dbReference type="ARBA" id="ARBA00005879"/>
    </source>
</evidence>
<dbReference type="CDD" id="cd11642">
    <property type="entry name" value="SUMT"/>
    <property type="match status" value="1"/>
</dbReference>
<dbReference type="GO" id="GO:0032259">
    <property type="term" value="P:methylation"/>
    <property type="evidence" value="ECO:0007669"/>
    <property type="project" value="UniProtKB-KW"/>
</dbReference>
<dbReference type="GO" id="GO:0019354">
    <property type="term" value="P:siroheme biosynthetic process"/>
    <property type="evidence" value="ECO:0007669"/>
    <property type="project" value="UniProtKB-UniPathway"/>
</dbReference>
<dbReference type="InterPro" id="IPR006366">
    <property type="entry name" value="CobA/CysG_C"/>
</dbReference>
<evidence type="ECO:0000256" key="6">
    <source>
        <dbReference type="ARBA" id="ARBA00023244"/>
    </source>
</evidence>
<proteinExistence type="inferred from homology"/>
<dbReference type="Pfam" id="PF00590">
    <property type="entry name" value="TP_methylase"/>
    <property type="match status" value="1"/>
</dbReference>
<keyword evidence="3 9" id="KW-0489">Methyltransferase</keyword>
<comment type="caution">
    <text evidence="9">The sequence shown here is derived from an EMBL/GenBank/DDBJ whole genome shotgun (WGS) entry which is preliminary data.</text>
</comment>
<dbReference type="NCBIfam" id="NF004790">
    <property type="entry name" value="PRK06136.1"/>
    <property type="match status" value="1"/>
</dbReference>
<evidence type="ECO:0000256" key="7">
    <source>
        <dbReference type="ARBA" id="ARBA00025705"/>
    </source>
</evidence>
<organism evidence="9 10">
    <name type="scientific">PS1 clade bacterium</name>
    <dbReference type="NCBI Taxonomy" id="2175152"/>
    <lineage>
        <taxon>Bacteria</taxon>
        <taxon>Pseudomonadati</taxon>
        <taxon>Pseudomonadota</taxon>
        <taxon>Alphaproteobacteria</taxon>
        <taxon>PS1 clade</taxon>
    </lineage>
</organism>
<dbReference type="PANTHER" id="PTHR45790:SF3">
    <property type="entry name" value="S-ADENOSYL-L-METHIONINE-DEPENDENT UROPORPHYRINOGEN III METHYLTRANSFERASE, CHLOROPLASTIC"/>
    <property type="match status" value="1"/>
</dbReference>
<feature type="domain" description="Tetrapyrrole methylase" evidence="8">
    <location>
        <begin position="17"/>
        <end position="227"/>
    </location>
</feature>
<dbReference type="EC" id="2.1.1.107" evidence="2"/>
<dbReference type="InterPro" id="IPR014776">
    <property type="entry name" value="4pyrrole_Mease_sub2"/>
</dbReference>
<dbReference type="InterPro" id="IPR000878">
    <property type="entry name" value="4pyrrol_Mease"/>
</dbReference>
<comment type="pathway">
    <text evidence="7">Porphyrin-containing compound metabolism; siroheme biosynthesis; precorrin-2 from uroporphyrinogen III: step 1/1.</text>
</comment>
<dbReference type="InterPro" id="IPR035996">
    <property type="entry name" value="4pyrrol_Methylase_sf"/>
</dbReference>
<accession>A0A368DRX8</accession>
<reference evidence="9 10" key="1">
    <citation type="journal article" date="2018" name="Microbiome">
        <title>Fine metagenomic profile of the Mediterranean stratified and mixed water columns revealed by assembly and recruitment.</title>
        <authorList>
            <person name="Haro-Moreno J.M."/>
            <person name="Lopez-Perez M."/>
            <person name="De La Torre J.R."/>
            <person name="Picazo A."/>
            <person name="Camacho A."/>
            <person name="Rodriguez-Valera F."/>
        </authorList>
    </citation>
    <scope>NUCLEOTIDE SEQUENCE [LARGE SCALE GENOMIC DNA]</scope>
    <source>
        <strain evidence="9">MED-G57</strain>
    </source>
</reference>
<dbReference type="GO" id="GO:0004851">
    <property type="term" value="F:uroporphyrin-III C-methyltransferase activity"/>
    <property type="evidence" value="ECO:0007669"/>
    <property type="project" value="UniProtKB-EC"/>
</dbReference>
<dbReference type="AlphaFoldDB" id="A0A368DRX8"/>
<sequence>MQIFDKLNLPEFKKGEVWLVGAGPGDPRLLTIFALYALSEANIIIYDALVSDEILSLSSRNATLVYAGKRGGKPSHSQENISELVIKYSLEGKKVLRLKGGDPYVFARGAEESFKLNENKISYRVIPGITSSIGGMASASIPATSRNTNSCILFLTGHNSNGEVPDDIDWAAVSKIPVVVMYMALKHLPVIIKRLILEGKKKDEPIAIIQDATLVSQKVLESKLSDVNKDIEKYNIKSPAIIILGPVVDLRSKLIENVIKDAIT</sequence>
<dbReference type="PANTHER" id="PTHR45790">
    <property type="entry name" value="SIROHEME SYNTHASE-RELATED"/>
    <property type="match status" value="1"/>
</dbReference>
<gene>
    <name evidence="9" type="primary">cobA</name>
    <name evidence="9" type="ORF">DBW71_00180</name>
</gene>
<evidence type="ECO:0000256" key="5">
    <source>
        <dbReference type="ARBA" id="ARBA00022691"/>
    </source>
</evidence>
<protein>
    <recommendedName>
        <fullName evidence="2">uroporphyrinogen-III C-methyltransferase</fullName>
        <ecNumber evidence="2">2.1.1.107</ecNumber>
    </recommendedName>
</protein>
<name>A0A368DRX8_9PROT</name>
<keyword evidence="4 9" id="KW-0808">Transferase</keyword>
<evidence type="ECO:0000256" key="3">
    <source>
        <dbReference type="ARBA" id="ARBA00022603"/>
    </source>
</evidence>
<evidence type="ECO:0000256" key="2">
    <source>
        <dbReference type="ARBA" id="ARBA00012162"/>
    </source>
</evidence>
<evidence type="ECO:0000256" key="4">
    <source>
        <dbReference type="ARBA" id="ARBA00022679"/>
    </source>
</evidence>
<dbReference type="NCBIfam" id="TIGR01469">
    <property type="entry name" value="cobA_cysG_Cterm"/>
    <property type="match status" value="1"/>
</dbReference>